<evidence type="ECO:0000259" key="1">
    <source>
        <dbReference type="SMART" id="SM00986"/>
    </source>
</evidence>
<keyword evidence="3" id="KW-1185">Reference proteome</keyword>
<dbReference type="EMBL" id="JACSQS010000003">
    <property type="protein sequence ID" value="MBD7953525.1"/>
    <property type="molecule type" value="Genomic_DNA"/>
</dbReference>
<dbReference type="Proteomes" id="UP000636938">
    <property type="component" value="Unassembled WGS sequence"/>
</dbReference>
<comment type="caution">
    <text evidence="2">The sequence shown here is derived from an EMBL/GenBank/DDBJ whole genome shotgun (WGS) entry which is preliminary data.</text>
</comment>
<dbReference type="NCBIfam" id="TIGR04274">
    <property type="entry name" value="hypoxanDNAglyco"/>
    <property type="match status" value="1"/>
</dbReference>
<accession>A0A8X8FYZ8</accession>
<proteinExistence type="predicted"/>
<dbReference type="AlphaFoldDB" id="A0A8X8FYZ8"/>
<keyword evidence="2" id="KW-0326">Glycosidase</keyword>
<reference evidence="2 3" key="1">
    <citation type="submission" date="2020-08" db="EMBL/GenBank/DDBJ databases">
        <title>A Genomic Blueprint of the Chicken Gut Microbiome.</title>
        <authorList>
            <person name="Gilroy R."/>
            <person name="Ravi A."/>
            <person name="Getino M."/>
            <person name="Pursley I."/>
            <person name="Horton D.L."/>
            <person name="Alikhan N.-F."/>
            <person name="Baker D."/>
            <person name="Gharbi K."/>
            <person name="Hall N."/>
            <person name="Watson M."/>
            <person name="Adriaenssens E.M."/>
            <person name="Foster-Nyarko E."/>
            <person name="Jarju S."/>
            <person name="Secka A."/>
            <person name="Antonio M."/>
            <person name="Oren A."/>
            <person name="Chaudhuri R."/>
            <person name="La Ragione R.M."/>
            <person name="Hildebrand F."/>
            <person name="Pallen M.J."/>
        </authorList>
    </citation>
    <scope>NUCLEOTIDE SEQUENCE [LARGE SCALE GENOMIC DNA]</scope>
    <source>
        <strain evidence="2 3">Sa5BUN4</strain>
    </source>
</reference>
<dbReference type="Pfam" id="PF03167">
    <property type="entry name" value="UDG"/>
    <property type="match status" value="1"/>
</dbReference>
<dbReference type="SUPFAM" id="SSF52141">
    <property type="entry name" value="Uracil-DNA glycosylase-like"/>
    <property type="match status" value="1"/>
</dbReference>
<dbReference type="Gene3D" id="3.40.470.10">
    <property type="entry name" value="Uracil-DNA glycosylase-like domain"/>
    <property type="match status" value="1"/>
</dbReference>
<dbReference type="InterPro" id="IPR026353">
    <property type="entry name" value="Hypoxan-DNA_Glyclase"/>
</dbReference>
<keyword evidence="2" id="KW-0378">Hydrolase</keyword>
<evidence type="ECO:0000313" key="2">
    <source>
        <dbReference type="EMBL" id="MBD7953525.1"/>
    </source>
</evidence>
<dbReference type="SMART" id="SM00987">
    <property type="entry name" value="UreE_C"/>
    <property type="match status" value="1"/>
</dbReference>
<name>A0A8X8FYZ8_9GAMM</name>
<dbReference type="InterPro" id="IPR036895">
    <property type="entry name" value="Uracil-DNA_glycosylase-like_sf"/>
</dbReference>
<dbReference type="EC" id="3.2.2.15" evidence="2"/>
<sequence length="201" mass="21244">MCSAKRGKCLLRCRVASMKDVHADRQDVTGNDICIGLPAQLGAQARVLVLGSMPGVASLREARYYAHPCNRFWPLMSLLAGIDAGLPYAARVAALNDAGIGLWDVIGRCRRRGSLDADIVRGSEVPNPIAAVLATLPALQLVACNGAAAHRAFQRFIVPGLQRPLEVPVLALPSTSPANAAASLPALQHAWRAVGESLARL</sequence>
<dbReference type="CDD" id="cd10032">
    <property type="entry name" value="UDG-F6_HDG"/>
    <property type="match status" value="1"/>
</dbReference>
<protein>
    <submittedName>
        <fullName evidence="2">DNA-deoxyinosine glycosylase</fullName>
        <ecNumber evidence="2">3.2.2.15</ecNumber>
    </submittedName>
</protein>
<dbReference type="SMART" id="SM00986">
    <property type="entry name" value="UDG"/>
    <property type="match status" value="1"/>
</dbReference>
<gene>
    <name evidence="2" type="ORF">H9654_04810</name>
</gene>
<dbReference type="GO" id="GO:0033958">
    <property type="term" value="F:DNA-deoxyinosine glycosylase activity"/>
    <property type="evidence" value="ECO:0007669"/>
    <property type="project" value="UniProtKB-EC"/>
</dbReference>
<dbReference type="InterPro" id="IPR005122">
    <property type="entry name" value="Uracil-DNA_glycosylase-like"/>
</dbReference>
<evidence type="ECO:0000313" key="3">
    <source>
        <dbReference type="Proteomes" id="UP000636938"/>
    </source>
</evidence>
<feature type="domain" description="Uracil-DNA glycosylase-like" evidence="1">
    <location>
        <begin position="38"/>
        <end position="195"/>
    </location>
</feature>
<organism evidence="2 3">
    <name type="scientific">Stenotrophomonas lacuserhaii</name>
    <dbReference type="NCBI Taxonomy" id="2760084"/>
    <lineage>
        <taxon>Bacteria</taxon>
        <taxon>Pseudomonadati</taxon>
        <taxon>Pseudomonadota</taxon>
        <taxon>Gammaproteobacteria</taxon>
        <taxon>Lysobacterales</taxon>
        <taxon>Lysobacteraceae</taxon>
        <taxon>Stenotrophomonas</taxon>
    </lineage>
</organism>